<evidence type="ECO:0000313" key="3">
    <source>
        <dbReference type="Proteomes" id="UP000054498"/>
    </source>
</evidence>
<keyword evidence="3" id="KW-1185">Reference proteome</keyword>
<feature type="signal peptide" evidence="1">
    <location>
        <begin position="1"/>
        <end position="24"/>
    </location>
</feature>
<sequence>MAAGRATLALLAISLAVAARPAGAQSQGAALERLRSALQPQGWSGIDPNKDICE</sequence>
<reference evidence="2 3" key="1">
    <citation type="journal article" date="2013" name="BMC Genomics">
        <title>Reconstruction of the lipid metabolism for the microalga Monoraphidium neglectum from its genome sequence reveals characteristics suitable for biofuel production.</title>
        <authorList>
            <person name="Bogen C."/>
            <person name="Al-Dilaimi A."/>
            <person name="Albersmeier A."/>
            <person name="Wichmann J."/>
            <person name="Grundmann M."/>
            <person name="Rupp O."/>
            <person name="Lauersen K.J."/>
            <person name="Blifernez-Klassen O."/>
            <person name="Kalinowski J."/>
            <person name="Goesmann A."/>
            <person name="Mussgnug J.H."/>
            <person name="Kruse O."/>
        </authorList>
    </citation>
    <scope>NUCLEOTIDE SEQUENCE [LARGE SCALE GENOMIC DNA]</scope>
    <source>
        <strain evidence="2 3">SAG 48.87</strain>
    </source>
</reference>
<gene>
    <name evidence="2" type="ORF">MNEG_4908</name>
</gene>
<dbReference type="GeneID" id="25737785"/>
<dbReference type="AlphaFoldDB" id="A0A0D2MJ56"/>
<protein>
    <submittedName>
        <fullName evidence="2">Uncharacterized protein</fullName>
    </submittedName>
</protein>
<accession>A0A0D2MJ56</accession>
<feature type="non-terminal residue" evidence="2">
    <location>
        <position position="54"/>
    </location>
</feature>
<evidence type="ECO:0000313" key="2">
    <source>
        <dbReference type="EMBL" id="KIZ03045.1"/>
    </source>
</evidence>
<dbReference type="RefSeq" id="XP_013902064.1">
    <property type="nucleotide sequence ID" value="XM_014046610.1"/>
</dbReference>
<organism evidence="2 3">
    <name type="scientific">Monoraphidium neglectum</name>
    <dbReference type="NCBI Taxonomy" id="145388"/>
    <lineage>
        <taxon>Eukaryota</taxon>
        <taxon>Viridiplantae</taxon>
        <taxon>Chlorophyta</taxon>
        <taxon>core chlorophytes</taxon>
        <taxon>Chlorophyceae</taxon>
        <taxon>CS clade</taxon>
        <taxon>Sphaeropleales</taxon>
        <taxon>Selenastraceae</taxon>
        <taxon>Monoraphidium</taxon>
    </lineage>
</organism>
<evidence type="ECO:0000256" key="1">
    <source>
        <dbReference type="SAM" id="SignalP"/>
    </source>
</evidence>
<proteinExistence type="predicted"/>
<dbReference type="EMBL" id="KK100925">
    <property type="protein sequence ID" value="KIZ03045.1"/>
    <property type="molecule type" value="Genomic_DNA"/>
</dbReference>
<feature type="chain" id="PRO_5002258845" evidence="1">
    <location>
        <begin position="25"/>
        <end position="54"/>
    </location>
</feature>
<name>A0A0D2MJ56_9CHLO</name>
<dbReference type="KEGG" id="mng:MNEG_4908"/>
<dbReference type="Proteomes" id="UP000054498">
    <property type="component" value="Unassembled WGS sequence"/>
</dbReference>
<keyword evidence="1" id="KW-0732">Signal</keyword>